<dbReference type="OrthoDB" id="331602at2759"/>
<evidence type="ECO:0000256" key="6">
    <source>
        <dbReference type="ARBA" id="ARBA00023242"/>
    </source>
</evidence>
<keyword evidence="6" id="KW-0539">Nucleus</keyword>
<feature type="compositionally biased region" description="Polar residues" evidence="9">
    <location>
        <begin position="452"/>
        <end position="461"/>
    </location>
</feature>
<dbReference type="EMBL" id="ML178850">
    <property type="protein sequence ID" value="TFK97192.1"/>
    <property type="molecule type" value="Genomic_DNA"/>
</dbReference>
<dbReference type="Gene3D" id="1.20.5.170">
    <property type="match status" value="1"/>
</dbReference>
<dbReference type="SUPFAM" id="SSF75704">
    <property type="entry name" value="Mitotic arrest deficient-like 1, Mad1"/>
    <property type="match status" value="1"/>
</dbReference>
<name>A0A5C3Q5C8_9AGAR</name>
<dbReference type="Proteomes" id="UP000305067">
    <property type="component" value="Unassembled WGS sequence"/>
</dbReference>
<keyword evidence="5" id="KW-0498">Mitosis</keyword>
<proteinExistence type="inferred from homology"/>
<reference evidence="10 11" key="1">
    <citation type="journal article" date="2019" name="Nat. Ecol. Evol.">
        <title>Megaphylogeny resolves global patterns of mushroom evolution.</title>
        <authorList>
            <person name="Varga T."/>
            <person name="Krizsan K."/>
            <person name="Foldi C."/>
            <person name="Dima B."/>
            <person name="Sanchez-Garcia M."/>
            <person name="Sanchez-Ramirez S."/>
            <person name="Szollosi G.J."/>
            <person name="Szarkandi J.G."/>
            <person name="Papp V."/>
            <person name="Albert L."/>
            <person name="Andreopoulos W."/>
            <person name="Angelini C."/>
            <person name="Antonin V."/>
            <person name="Barry K.W."/>
            <person name="Bougher N.L."/>
            <person name="Buchanan P."/>
            <person name="Buyck B."/>
            <person name="Bense V."/>
            <person name="Catcheside P."/>
            <person name="Chovatia M."/>
            <person name="Cooper J."/>
            <person name="Damon W."/>
            <person name="Desjardin D."/>
            <person name="Finy P."/>
            <person name="Geml J."/>
            <person name="Haridas S."/>
            <person name="Hughes K."/>
            <person name="Justo A."/>
            <person name="Karasinski D."/>
            <person name="Kautmanova I."/>
            <person name="Kiss B."/>
            <person name="Kocsube S."/>
            <person name="Kotiranta H."/>
            <person name="LaButti K.M."/>
            <person name="Lechner B.E."/>
            <person name="Liimatainen K."/>
            <person name="Lipzen A."/>
            <person name="Lukacs Z."/>
            <person name="Mihaltcheva S."/>
            <person name="Morgado L.N."/>
            <person name="Niskanen T."/>
            <person name="Noordeloos M.E."/>
            <person name="Ohm R.A."/>
            <person name="Ortiz-Santana B."/>
            <person name="Ovrebo C."/>
            <person name="Racz N."/>
            <person name="Riley R."/>
            <person name="Savchenko A."/>
            <person name="Shiryaev A."/>
            <person name="Soop K."/>
            <person name="Spirin V."/>
            <person name="Szebenyi C."/>
            <person name="Tomsovsky M."/>
            <person name="Tulloss R.E."/>
            <person name="Uehling J."/>
            <person name="Grigoriev I.V."/>
            <person name="Vagvolgyi C."/>
            <person name="Papp T."/>
            <person name="Martin F.M."/>
            <person name="Miettinen O."/>
            <person name="Hibbett D.S."/>
            <person name="Nagy L.G."/>
        </authorList>
    </citation>
    <scope>NUCLEOTIDE SEQUENCE [LARGE SCALE GENOMIC DNA]</scope>
    <source>
        <strain evidence="10 11">CBS 309.79</strain>
    </source>
</reference>
<dbReference type="GO" id="GO:0005635">
    <property type="term" value="C:nuclear envelope"/>
    <property type="evidence" value="ECO:0007669"/>
    <property type="project" value="TreeGrafter"/>
</dbReference>
<feature type="coiled-coil region" evidence="8">
    <location>
        <begin position="610"/>
        <end position="637"/>
    </location>
</feature>
<dbReference type="STRING" id="1884261.A0A5C3Q5C8"/>
<feature type="coiled-coil region" evidence="8">
    <location>
        <begin position="541"/>
        <end position="568"/>
    </location>
</feature>
<dbReference type="InterPro" id="IPR008672">
    <property type="entry name" value="Mad1"/>
</dbReference>
<sequence length="746" mass="82990">MPANAPPSSSRLTTSTLTGTRMKAGSSLKRDSLAAELERDPQLSTAKRLARKTTLNTHLSQSALDRELAALRSSHAALEAKLKDRDVQITRLEKDNEYLTSREAEEQEEREREVGEMQGRLENVEEELRNVRRLVAEVEGERDDALDERDALERAKEGTVADLQAQVDTMTGQVEHYQSELSECHAQAEANGRLVQSLREQVDTLTEERGRLVGSRNDDAGARVVREELARQTKYIRNLESKNLKLTSEVTSLRERMMSVEVLREEKRAMEKKLGQLDAMRARTVELEAQLEAAEKERKNWASKAAMDFVPAHDVLADLRLQHATLLEEHGVVSAQLNQRTIALQAAEQREFESKDSVADLKNQINALKQSVDRRNRAKAMDEREIGFLKALVASYKAEEFVSTSATSPIGASEHQSDPKDASRIEDLEATLAEYKAANKTLLAQLDTMEQNPIHTASSSRAAKDEELAKERAKKEKLQAELEAALADSSSLTTTVVTHTATIDSLEQQLFELSGEIAGGRHVPPNTRVLCFKDNPMQQYVDLRQEAMDKLKGENEALMQRLFEVEARLGARGPAAGGSGVGDGDGMDVEETMLVGSGSAGAELVPRKSWETEKEMRQKLEEELKQREKRILRLKEIFQSKSTEFRACVTSIFGVKLAFYPNGNVRVTSMYDLNATFVFQPLGSSKTSSDTANLQLVAQGELNPEDVTDLMGYWLGSEQCMPGFMAAMTLQCYETWKKGGGQGEVA</sequence>
<dbReference type="Gene3D" id="3.30.457.60">
    <property type="match status" value="1"/>
</dbReference>
<evidence type="ECO:0000256" key="4">
    <source>
        <dbReference type="ARBA" id="ARBA00022618"/>
    </source>
</evidence>
<evidence type="ECO:0000256" key="1">
    <source>
        <dbReference type="ARBA" id="ARBA00004123"/>
    </source>
</evidence>
<organism evidence="10 11">
    <name type="scientific">Pterulicium gracile</name>
    <dbReference type="NCBI Taxonomy" id="1884261"/>
    <lineage>
        <taxon>Eukaryota</taxon>
        <taxon>Fungi</taxon>
        <taxon>Dikarya</taxon>
        <taxon>Basidiomycota</taxon>
        <taxon>Agaricomycotina</taxon>
        <taxon>Agaricomycetes</taxon>
        <taxon>Agaricomycetidae</taxon>
        <taxon>Agaricales</taxon>
        <taxon>Pleurotineae</taxon>
        <taxon>Pterulaceae</taxon>
        <taxon>Pterulicium</taxon>
    </lineage>
</organism>
<keyword evidence="11" id="KW-1185">Reference proteome</keyword>
<keyword evidence="8" id="KW-0175">Coiled coil</keyword>
<feature type="compositionally biased region" description="Basic and acidic residues" evidence="9">
    <location>
        <begin position="462"/>
        <end position="475"/>
    </location>
</feature>
<dbReference type="AlphaFoldDB" id="A0A5C3Q5C8"/>
<dbReference type="GO" id="GO:0000776">
    <property type="term" value="C:kinetochore"/>
    <property type="evidence" value="ECO:0007669"/>
    <property type="project" value="TreeGrafter"/>
</dbReference>
<dbReference type="PANTHER" id="PTHR23168:SF0">
    <property type="entry name" value="MITOTIC SPINDLE ASSEMBLY CHECKPOINT PROTEIN MAD1"/>
    <property type="match status" value="1"/>
</dbReference>
<keyword evidence="4" id="KW-0132">Cell division</keyword>
<keyword evidence="7" id="KW-0131">Cell cycle</keyword>
<protein>
    <recommendedName>
        <fullName evidence="3">Spindle assembly checkpoint component MAD1</fullName>
    </recommendedName>
</protein>
<dbReference type="GO" id="GO:0007094">
    <property type="term" value="P:mitotic spindle assembly checkpoint signaling"/>
    <property type="evidence" value="ECO:0007669"/>
    <property type="project" value="InterPro"/>
</dbReference>
<feature type="region of interest" description="Disordered" evidence="9">
    <location>
        <begin position="1"/>
        <end position="47"/>
    </location>
</feature>
<dbReference type="Pfam" id="PF05557">
    <property type="entry name" value="MAD"/>
    <property type="match status" value="1"/>
</dbReference>
<evidence type="ECO:0000256" key="2">
    <source>
        <dbReference type="ARBA" id="ARBA00008029"/>
    </source>
</evidence>
<evidence type="ECO:0000256" key="7">
    <source>
        <dbReference type="ARBA" id="ARBA00023306"/>
    </source>
</evidence>
<evidence type="ECO:0000256" key="9">
    <source>
        <dbReference type="SAM" id="MobiDB-lite"/>
    </source>
</evidence>
<dbReference type="Gene3D" id="6.10.250.90">
    <property type="match status" value="1"/>
</dbReference>
<feature type="compositionally biased region" description="Basic and acidic residues" evidence="9">
    <location>
        <begin position="28"/>
        <end position="41"/>
    </location>
</feature>
<feature type="coiled-coil region" evidence="8">
    <location>
        <begin position="236"/>
        <end position="304"/>
    </location>
</feature>
<feature type="compositionally biased region" description="Low complexity" evidence="9">
    <location>
        <begin position="8"/>
        <end position="21"/>
    </location>
</feature>
<evidence type="ECO:0000313" key="10">
    <source>
        <dbReference type="EMBL" id="TFK97192.1"/>
    </source>
</evidence>
<dbReference type="GO" id="GO:0051301">
    <property type="term" value="P:cell division"/>
    <property type="evidence" value="ECO:0007669"/>
    <property type="project" value="UniProtKB-KW"/>
</dbReference>
<gene>
    <name evidence="10" type="ORF">BDV98DRAFT_535753</name>
</gene>
<evidence type="ECO:0000256" key="8">
    <source>
        <dbReference type="SAM" id="Coils"/>
    </source>
</evidence>
<dbReference type="GO" id="GO:0051315">
    <property type="term" value="P:attachment of mitotic spindle microtubules to kinetochore"/>
    <property type="evidence" value="ECO:0007669"/>
    <property type="project" value="TreeGrafter"/>
</dbReference>
<comment type="subcellular location">
    <subcellularLocation>
        <location evidence="1">Nucleus</location>
    </subcellularLocation>
</comment>
<feature type="region of interest" description="Disordered" evidence="9">
    <location>
        <begin position="452"/>
        <end position="475"/>
    </location>
</feature>
<dbReference type="GO" id="GO:0072686">
    <property type="term" value="C:mitotic spindle"/>
    <property type="evidence" value="ECO:0007669"/>
    <property type="project" value="TreeGrafter"/>
</dbReference>
<comment type="similarity">
    <text evidence="2">Belongs to the MAD1 family.</text>
</comment>
<feature type="coiled-coil region" evidence="8">
    <location>
        <begin position="75"/>
        <end position="180"/>
    </location>
</feature>
<evidence type="ECO:0000313" key="11">
    <source>
        <dbReference type="Proteomes" id="UP000305067"/>
    </source>
</evidence>
<evidence type="ECO:0000256" key="5">
    <source>
        <dbReference type="ARBA" id="ARBA00022776"/>
    </source>
</evidence>
<accession>A0A5C3Q5C8</accession>
<dbReference type="PANTHER" id="PTHR23168">
    <property type="entry name" value="MITOTIC SPINDLE ASSEMBLY CHECKPOINT PROTEIN MAD1 MITOTIC ARREST DEFICIENT-LIKE PROTEIN 1"/>
    <property type="match status" value="1"/>
</dbReference>
<evidence type="ECO:0000256" key="3">
    <source>
        <dbReference type="ARBA" id="ARBA00022019"/>
    </source>
</evidence>